<comment type="similarity">
    <text evidence="1">Belongs to the TonB-dependent receptor family.</text>
</comment>
<dbReference type="Pfam" id="PF07715">
    <property type="entry name" value="Plug"/>
    <property type="match status" value="1"/>
</dbReference>
<dbReference type="EMBL" id="FOLL01000014">
    <property type="protein sequence ID" value="SFC55305.1"/>
    <property type="molecule type" value="Genomic_DNA"/>
</dbReference>
<gene>
    <name evidence="3" type="ORF">SAMN05421747_11469</name>
</gene>
<keyword evidence="1" id="KW-0813">Transport</keyword>
<proteinExistence type="inferred from homology"/>
<keyword evidence="4" id="KW-1185">Reference proteome</keyword>
<sequence>MIINFYPIKCWKDLWRYTHRKGGGLLPFLVMIYLQLSAQDYRQVQGIVMDAAETPIAGASVAVKGTSIAVATDNNGRFVLRIPSGKQVLVVSHLGSERLELAVENETDIKVVLSSADIMLEETVVVGYGQQKRETVVGAITQTTGKVLERTGGVSSLGAALTGNLPGLVTHASTGMPGEENPRIVIRGQNSWNGNDPLILVDGVERPEFFSQMDILSVESISVLKDASATAVFGSRGANGVIIVTTKRGAEGRAEITGRVNTTSKFVSQLPGKMDAYDAIGVRNRAIEYELSLNPASWNDIIPYDIRYKYRSPLNQEEAERYPNVDWQDLMFKDYAMAYNANVAIRGGTRVTKYFSSVDYQKEGDLFRQFENNRGYTPGYDYNRLNFRSNLDFQLTPSTKLQSNLSGTYGVRKSPWGGGNEYGFWIAAYQNPPDALIPRYSDGTWGYYQPNEQAALNSIRILSLGGVSYTTTAQLSTNFVLDQQLDMLLKGLNFKGTLAVDNRFVETGRGVNDLYNSFQQKWINPRTGQVIFKEAFDSQTGFDYYDQGAAWSPTGGSVSGGQTQRRLFYQLQLNYAGTVANDHNYTAMGLMSRQEEATGSMVPRYREDWVFRGTYNFRNKYMVEYNGAYNGSEQFAPEYRFGFFSSGGVGWNISEEPFMKKVKGLDLLKISASYGEVGADNIGPDRFLFMNQWAYGDASQLGVVGEAGEFSPYTWYRETMVGNPAVRWETAYKYNLALDFGFLDGLIGGRLDFFQDNRKDILMAGDRSVPSYYGTDAPAANLGRMRTKGFELTLNFNHTFSNGIRIWADFAMTHAKDEVLFRDDPQLLHDYQKQQGYQLGQARTHIGHGYYNTWDELYASTPHNTNDANKLPGNYHILDINGDGIIDAFDSAPYGYSGIPQNTYNTNLGFEWKGFNVFLQFYGVNNVSRQVVFNSLTGQVNRVYEEGTYWSKDNIHADVPMPRWQTLTAGFNAGHRYFYDGSYLRLKNAEIGYRFQPEWTRRLGVADFRVFVSGNNLLLWTDMPDDRESNFAGTGWASQGAYPTVRRLNLGCNVTF</sequence>
<comment type="subcellular location">
    <subcellularLocation>
        <location evidence="1">Cell outer membrane</location>
        <topology evidence="1">Multi-pass membrane protein</topology>
    </subcellularLocation>
</comment>
<dbReference type="OrthoDB" id="603589at2"/>
<dbReference type="RefSeq" id="WP_090974277.1">
    <property type="nucleotide sequence ID" value="NZ_FOLL01000014.1"/>
</dbReference>
<dbReference type="SUPFAM" id="SSF56935">
    <property type="entry name" value="Porins"/>
    <property type="match status" value="1"/>
</dbReference>
<dbReference type="Gene3D" id="2.170.130.10">
    <property type="entry name" value="TonB-dependent receptor, plug domain"/>
    <property type="match status" value="1"/>
</dbReference>
<protein>
    <submittedName>
        <fullName evidence="3">TonB-linked outer membrane protein, SusC/RagA family</fullName>
    </submittedName>
</protein>
<dbReference type="InterPro" id="IPR023996">
    <property type="entry name" value="TonB-dep_OMP_SusC/RagA"/>
</dbReference>
<name>A0A1I1K3Y7_9SPHI</name>
<dbReference type="InterPro" id="IPR012910">
    <property type="entry name" value="Plug_dom"/>
</dbReference>
<evidence type="ECO:0000256" key="1">
    <source>
        <dbReference type="PROSITE-ProRule" id="PRU01360"/>
    </source>
</evidence>
<dbReference type="Gene3D" id="2.60.40.1120">
    <property type="entry name" value="Carboxypeptidase-like, regulatory domain"/>
    <property type="match status" value="1"/>
</dbReference>
<dbReference type="NCBIfam" id="TIGR04057">
    <property type="entry name" value="SusC_RagA_signa"/>
    <property type="match status" value="1"/>
</dbReference>
<dbReference type="AlphaFoldDB" id="A0A1I1K3Y7"/>
<organism evidence="3 4">
    <name type="scientific">Parapedobacter composti</name>
    <dbReference type="NCBI Taxonomy" id="623281"/>
    <lineage>
        <taxon>Bacteria</taxon>
        <taxon>Pseudomonadati</taxon>
        <taxon>Bacteroidota</taxon>
        <taxon>Sphingobacteriia</taxon>
        <taxon>Sphingobacteriales</taxon>
        <taxon>Sphingobacteriaceae</taxon>
        <taxon>Parapedobacter</taxon>
    </lineage>
</organism>
<dbReference type="InterPro" id="IPR039426">
    <property type="entry name" value="TonB-dep_rcpt-like"/>
</dbReference>
<dbReference type="GO" id="GO:0009279">
    <property type="term" value="C:cell outer membrane"/>
    <property type="evidence" value="ECO:0007669"/>
    <property type="project" value="UniProtKB-SubCell"/>
</dbReference>
<dbReference type="Proteomes" id="UP000199577">
    <property type="component" value="Unassembled WGS sequence"/>
</dbReference>
<evidence type="ECO:0000313" key="4">
    <source>
        <dbReference type="Proteomes" id="UP000199577"/>
    </source>
</evidence>
<keyword evidence="1" id="KW-0812">Transmembrane</keyword>
<dbReference type="SUPFAM" id="SSF49464">
    <property type="entry name" value="Carboxypeptidase regulatory domain-like"/>
    <property type="match status" value="1"/>
</dbReference>
<keyword evidence="1" id="KW-1134">Transmembrane beta strand</keyword>
<accession>A0A1I1K3Y7</accession>
<dbReference type="NCBIfam" id="TIGR04056">
    <property type="entry name" value="OMP_RagA_SusC"/>
    <property type="match status" value="1"/>
</dbReference>
<dbReference type="InterPro" id="IPR037066">
    <property type="entry name" value="Plug_dom_sf"/>
</dbReference>
<feature type="domain" description="TonB-dependent receptor plug" evidence="2">
    <location>
        <begin position="134"/>
        <end position="241"/>
    </location>
</feature>
<keyword evidence="1" id="KW-0998">Cell outer membrane</keyword>
<evidence type="ECO:0000313" key="3">
    <source>
        <dbReference type="EMBL" id="SFC55305.1"/>
    </source>
</evidence>
<dbReference type="InterPro" id="IPR008969">
    <property type="entry name" value="CarboxyPept-like_regulatory"/>
</dbReference>
<dbReference type="PROSITE" id="PS52016">
    <property type="entry name" value="TONB_DEPENDENT_REC_3"/>
    <property type="match status" value="1"/>
</dbReference>
<evidence type="ECO:0000259" key="2">
    <source>
        <dbReference type="Pfam" id="PF07715"/>
    </source>
</evidence>
<dbReference type="STRING" id="623281.SAMN05421747_11469"/>
<dbReference type="InterPro" id="IPR023997">
    <property type="entry name" value="TonB-dep_OMP_SusC/RagA_CS"/>
</dbReference>
<keyword evidence="1" id="KW-0472">Membrane</keyword>
<reference evidence="3 4" key="1">
    <citation type="submission" date="2016-10" db="EMBL/GenBank/DDBJ databases">
        <authorList>
            <person name="de Groot N.N."/>
        </authorList>
    </citation>
    <scope>NUCLEOTIDE SEQUENCE [LARGE SCALE GENOMIC DNA]</scope>
    <source>
        <strain evidence="3 4">DSM 22900</strain>
    </source>
</reference>
<dbReference type="Pfam" id="PF13715">
    <property type="entry name" value="CarbopepD_reg_2"/>
    <property type="match status" value="1"/>
</dbReference>